<keyword evidence="6 7" id="KW-0539">Nucleus</keyword>
<keyword evidence="3 7" id="KW-0378">Hydrolase</keyword>
<dbReference type="PROSITE" id="PS00130">
    <property type="entry name" value="U_DNA_GLYCOSYLASE"/>
    <property type="match status" value="1"/>
</dbReference>
<dbReference type="InterPro" id="IPR036895">
    <property type="entry name" value="Uracil-DNA_glycosylase-like_sf"/>
</dbReference>
<reference evidence="11 12" key="1">
    <citation type="submission" date="2019-07" db="EMBL/GenBank/DDBJ databases">
        <title>Rhodotorula toruloides NBRC10032 genome sequencing.</title>
        <authorList>
            <person name="Shida Y."/>
            <person name="Takaku H."/>
            <person name="Ogasawara W."/>
            <person name="Mori K."/>
        </authorList>
    </citation>
    <scope>NUCLEOTIDE SEQUENCE [LARGE SCALE GENOMIC DNA]</scope>
    <source>
        <strain evidence="11 12">NBRC10032</strain>
    </source>
</reference>
<feature type="active site" description="Proton acceptor" evidence="7 8">
    <location>
        <position position="169"/>
    </location>
</feature>
<dbReference type="Gene3D" id="3.40.470.10">
    <property type="entry name" value="Uracil-DNA glycosylase-like domain"/>
    <property type="match status" value="1"/>
</dbReference>
<evidence type="ECO:0000256" key="1">
    <source>
        <dbReference type="ARBA" id="ARBA00008184"/>
    </source>
</evidence>
<gene>
    <name evidence="7" type="primary">UNG1</name>
    <name evidence="11" type="ORF">Rt10032_c13g5184</name>
</gene>
<dbReference type="NCBIfam" id="NF003592">
    <property type="entry name" value="PRK05254.1-5"/>
    <property type="match status" value="1"/>
</dbReference>
<evidence type="ECO:0000313" key="12">
    <source>
        <dbReference type="Proteomes" id="UP000321518"/>
    </source>
</evidence>
<dbReference type="InterPro" id="IPR018085">
    <property type="entry name" value="Ura-DNA_Glyclase_AS"/>
</dbReference>
<evidence type="ECO:0000256" key="6">
    <source>
        <dbReference type="ARBA" id="ARBA00023242"/>
    </source>
</evidence>
<dbReference type="NCBIfam" id="TIGR00628">
    <property type="entry name" value="ung"/>
    <property type="match status" value="1"/>
</dbReference>
<comment type="subcellular location">
    <subcellularLocation>
        <location evidence="7">Mitochondrion</location>
    </subcellularLocation>
    <subcellularLocation>
        <location evidence="7">Nucleus</location>
    </subcellularLocation>
</comment>
<dbReference type="AlphaFoldDB" id="A0A511KLA9"/>
<comment type="function">
    <text evidence="7 9">Excises uracil residues from the DNA which can arise as a result of misincorporation of dUMP residues by DNA polymerase or due to deamination of cytosine.</text>
</comment>
<comment type="catalytic activity">
    <reaction evidence="7 9">
        <text>Hydrolyzes single-stranded DNA or mismatched double-stranded DNA and polynucleotides, releasing free uracil.</text>
        <dbReference type="EC" id="3.2.2.27"/>
    </reaction>
</comment>
<comment type="similarity">
    <text evidence="1 7 9">Belongs to the uracil-DNA glycosylase (UDG) superfamily. UNG family.</text>
</comment>
<dbReference type="NCBIfam" id="NF003589">
    <property type="entry name" value="PRK05254.1-2"/>
    <property type="match status" value="1"/>
</dbReference>
<keyword evidence="2 7" id="KW-0227">DNA damage</keyword>
<dbReference type="FunFam" id="3.40.470.10:FF:000007">
    <property type="entry name" value="Uracil-DNA glycosylase"/>
    <property type="match status" value="1"/>
</dbReference>
<feature type="domain" description="Uracil-DNA glycosylase-like" evidence="10">
    <location>
        <begin position="154"/>
        <end position="320"/>
    </location>
</feature>
<dbReference type="PANTHER" id="PTHR11264:SF0">
    <property type="entry name" value="URACIL-DNA GLYCOSYLASE"/>
    <property type="match status" value="1"/>
</dbReference>
<dbReference type="SUPFAM" id="SSF52141">
    <property type="entry name" value="Uracil-DNA glycosylase-like"/>
    <property type="match status" value="1"/>
</dbReference>
<dbReference type="OrthoDB" id="10031947at2759"/>
<sequence length="351" mass="38249">MTTKRQLGLAEAFFNAQQRASSPPAKRARLSTTAPLSTSATAAVAGVTGQAGHVDAAKAIVPTSSTSSSAFSPSALLSSLSATGSSPTESDLVALECSTLHPSWLEHLRDEIRKPYFLDLKRFLWKEGLKGERDREGGKLKVFPPARDVYAWSRYTPLQDVKVVILGQDPYHDDGLCFSVRPGVKVPPSLCNIYKEIKEEYPAFDVPKHGNLISWARSGVLLLNTSLTVSPHKAGSHSNRGWENFTDKVIELVDKHAGAGEDGREGKGVVVLAWGAWAAKRVAKMDKKKHLILTSAHPSPLSARRGFFGNSHFRKANEWLQQKYGPEAGIEWTKLEIEAEETGVVQVGEVA</sequence>
<dbReference type="SMART" id="SM00987">
    <property type="entry name" value="UreE_C"/>
    <property type="match status" value="1"/>
</dbReference>
<dbReference type="InterPro" id="IPR002043">
    <property type="entry name" value="UDG_fam1"/>
</dbReference>
<dbReference type="GO" id="GO:0097510">
    <property type="term" value="P:base-excision repair, AP site formation via deaminated base removal"/>
    <property type="evidence" value="ECO:0007669"/>
    <property type="project" value="TreeGrafter"/>
</dbReference>
<dbReference type="Pfam" id="PF03167">
    <property type="entry name" value="UDG"/>
    <property type="match status" value="1"/>
</dbReference>
<keyword evidence="4 7" id="KW-0496">Mitochondrion</keyword>
<accession>A0A511KLA9</accession>
<evidence type="ECO:0000256" key="8">
    <source>
        <dbReference type="PROSITE-ProRule" id="PRU10072"/>
    </source>
</evidence>
<comment type="caution">
    <text evidence="11">The sequence shown here is derived from an EMBL/GenBank/DDBJ whole genome shotgun (WGS) entry which is preliminary data.</text>
</comment>
<proteinExistence type="inferred from homology"/>
<dbReference type="GO" id="GO:0004844">
    <property type="term" value="F:uracil DNA N-glycosylase activity"/>
    <property type="evidence" value="ECO:0007669"/>
    <property type="project" value="UniProtKB-UniRule"/>
</dbReference>
<evidence type="ECO:0000256" key="5">
    <source>
        <dbReference type="ARBA" id="ARBA00023204"/>
    </source>
</evidence>
<evidence type="ECO:0000259" key="10">
    <source>
        <dbReference type="SMART" id="SM00986"/>
    </source>
</evidence>
<dbReference type="GO" id="GO:0005634">
    <property type="term" value="C:nucleus"/>
    <property type="evidence" value="ECO:0007669"/>
    <property type="project" value="UniProtKB-SubCell"/>
</dbReference>
<evidence type="ECO:0000256" key="9">
    <source>
        <dbReference type="RuleBase" id="RU003780"/>
    </source>
</evidence>
<dbReference type="GO" id="GO:0005739">
    <property type="term" value="C:mitochondrion"/>
    <property type="evidence" value="ECO:0007669"/>
    <property type="project" value="UniProtKB-SubCell"/>
</dbReference>
<evidence type="ECO:0000313" key="11">
    <source>
        <dbReference type="EMBL" id="GEM11167.1"/>
    </source>
</evidence>
<evidence type="ECO:0000256" key="2">
    <source>
        <dbReference type="ARBA" id="ARBA00022763"/>
    </source>
</evidence>
<dbReference type="SMART" id="SM00986">
    <property type="entry name" value="UDG"/>
    <property type="match status" value="1"/>
</dbReference>
<dbReference type="InterPro" id="IPR005122">
    <property type="entry name" value="Uracil-DNA_glycosylase-like"/>
</dbReference>
<protein>
    <recommendedName>
        <fullName evidence="7 9">Uracil-DNA glycosylase</fullName>
        <shortName evidence="7">UDG</shortName>
        <ecNumber evidence="7 9">3.2.2.27</ecNumber>
    </recommendedName>
</protein>
<dbReference type="NCBIfam" id="NF003588">
    <property type="entry name" value="PRK05254.1-1"/>
    <property type="match status" value="1"/>
</dbReference>
<evidence type="ECO:0000256" key="7">
    <source>
        <dbReference type="HAMAP-Rule" id="MF_03166"/>
    </source>
</evidence>
<dbReference type="CDD" id="cd10027">
    <property type="entry name" value="UDG-F1-like"/>
    <property type="match status" value="1"/>
</dbReference>
<name>A0A511KLA9_RHOTO</name>
<dbReference type="Proteomes" id="UP000321518">
    <property type="component" value="Unassembled WGS sequence"/>
</dbReference>
<dbReference type="EC" id="3.2.2.27" evidence="7 9"/>
<evidence type="ECO:0000256" key="4">
    <source>
        <dbReference type="ARBA" id="ARBA00023128"/>
    </source>
</evidence>
<dbReference type="PANTHER" id="PTHR11264">
    <property type="entry name" value="URACIL-DNA GLYCOSYLASE"/>
    <property type="match status" value="1"/>
</dbReference>
<keyword evidence="5 7" id="KW-0234">DNA repair</keyword>
<organism evidence="11 12">
    <name type="scientific">Rhodotorula toruloides</name>
    <name type="common">Yeast</name>
    <name type="synonym">Rhodosporidium toruloides</name>
    <dbReference type="NCBI Taxonomy" id="5286"/>
    <lineage>
        <taxon>Eukaryota</taxon>
        <taxon>Fungi</taxon>
        <taxon>Dikarya</taxon>
        <taxon>Basidiomycota</taxon>
        <taxon>Pucciniomycotina</taxon>
        <taxon>Microbotryomycetes</taxon>
        <taxon>Sporidiobolales</taxon>
        <taxon>Sporidiobolaceae</taxon>
        <taxon>Rhodotorula</taxon>
    </lineage>
</organism>
<evidence type="ECO:0000256" key="3">
    <source>
        <dbReference type="ARBA" id="ARBA00022801"/>
    </source>
</evidence>
<dbReference type="EMBL" id="BJWK01000013">
    <property type="protein sequence ID" value="GEM11167.1"/>
    <property type="molecule type" value="Genomic_DNA"/>
</dbReference>
<dbReference type="HAMAP" id="MF_00148">
    <property type="entry name" value="UDG"/>
    <property type="match status" value="1"/>
</dbReference>